<feature type="non-terminal residue" evidence="2">
    <location>
        <position position="147"/>
    </location>
</feature>
<feature type="domain" description="Retrovirus-related Pol polyprotein from transposon TNT 1-94-like beta-barrel" evidence="1">
    <location>
        <begin position="4"/>
        <end position="73"/>
    </location>
</feature>
<sequence length="147" mass="16983">MHIILKDKKYFQNLTLIKSKVNTISGSSDIMESSGRANLMLPKGTKFCIDDALYFSKFRRNLLSFKDIRNNGYHIETNNEGSEDYLYINSMVSSQKLILEKLPIFSSKLYYTTLRSIEANVTVHQKCSDPRIFMLWHNHLGHLGSTL</sequence>
<protein>
    <recommendedName>
        <fullName evidence="1">Retrovirus-related Pol polyprotein from transposon TNT 1-94-like beta-barrel domain-containing protein</fullName>
    </recommendedName>
</protein>
<proteinExistence type="predicted"/>
<name>A0AAN7ESH5_QUERU</name>
<dbReference type="Pfam" id="PF22936">
    <property type="entry name" value="Pol_BBD"/>
    <property type="match status" value="1"/>
</dbReference>
<accession>A0AAN7ESH5</accession>
<dbReference type="InterPro" id="IPR054722">
    <property type="entry name" value="PolX-like_BBD"/>
</dbReference>
<comment type="caution">
    <text evidence="2">The sequence shown here is derived from an EMBL/GenBank/DDBJ whole genome shotgun (WGS) entry which is preliminary data.</text>
</comment>
<keyword evidence="3" id="KW-1185">Reference proteome</keyword>
<gene>
    <name evidence="2" type="ORF">RGQ29_028003</name>
</gene>
<evidence type="ECO:0000313" key="2">
    <source>
        <dbReference type="EMBL" id="KAK4577710.1"/>
    </source>
</evidence>
<reference evidence="2 3" key="1">
    <citation type="journal article" date="2023" name="G3 (Bethesda)">
        <title>A haplotype-resolved chromosome-scale genome for Quercus rubra L. provides insights into the genetics of adaptive traits for red oak species.</title>
        <authorList>
            <person name="Kapoor B."/>
            <person name="Jenkins J."/>
            <person name="Schmutz J."/>
            <person name="Zhebentyayeva T."/>
            <person name="Kuelheim C."/>
            <person name="Coggeshall M."/>
            <person name="Heim C."/>
            <person name="Lasky J.R."/>
            <person name="Leites L."/>
            <person name="Islam-Faridi N."/>
            <person name="Romero-Severson J."/>
            <person name="DeLeo V.L."/>
            <person name="Lucas S.M."/>
            <person name="Lazic D."/>
            <person name="Gailing O."/>
            <person name="Carlson J."/>
            <person name="Staton M."/>
        </authorList>
    </citation>
    <scope>NUCLEOTIDE SEQUENCE [LARGE SCALE GENOMIC DNA]</scope>
    <source>
        <strain evidence="2">Pseudo-F2</strain>
    </source>
</reference>
<dbReference type="EMBL" id="JAXUIC010000008">
    <property type="protein sequence ID" value="KAK4577710.1"/>
    <property type="molecule type" value="Genomic_DNA"/>
</dbReference>
<dbReference type="AlphaFoldDB" id="A0AAN7ESH5"/>
<organism evidence="2 3">
    <name type="scientific">Quercus rubra</name>
    <name type="common">Northern red oak</name>
    <name type="synonym">Quercus borealis</name>
    <dbReference type="NCBI Taxonomy" id="3512"/>
    <lineage>
        <taxon>Eukaryota</taxon>
        <taxon>Viridiplantae</taxon>
        <taxon>Streptophyta</taxon>
        <taxon>Embryophyta</taxon>
        <taxon>Tracheophyta</taxon>
        <taxon>Spermatophyta</taxon>
        <taxon>Magnoliopsida</taxon>
        <taxon>eudicotyledons</taxon>
        <taxon>Gunneridae</taxon>
        <taxon>Pentapetalae</taxon>
        <taxon>rosids</taxon>
        <taxon>fabids</taxon>
        <taxon>Fagales</taxon>
        <taxon>Fagaceae</taxon>
        <taxon>Quercus</taxon>
    </lineage>
</organism>
<evidence type="ECO:0000313" key="3">
    <source>
        <dbReference type="Proteomes" id="UP001324115"/>
    </source>
</evidence>
<dbReference type="Proteomes" id="UP001324115">
    <property type="component" value="Unassembled WGS sequence"/>
</dbReference>
<evidence type="ECO:0000259" key="1">
    <source>
        <dbReference type="Pfam" id="PF22936"/>
    </source>
</evidence>